<sequence length="238" mass="27172">MTETVNCPTFKGQFDQEGVYVYQAFCDEIADYAVDNQKFGGKAYKTNRMTWIKPSFAWVLYRSGYGRKHSQNRILKIKISHETLAYLLSKCKCKDGGSGILGRVQWDPARDLFSPEPKSNEPRKILKERAIQIGIAGKLSLYYNKNIISITDVTELSHQVHIAHLLLKKGKKKRKLLRKYNVKKDQSNCLSMESLLQFLPTEQAYIPKCSEDVLKELGMLSGETSKMINSLGKGKIRK</sequence>
<dbReference type="PANTHER" id="PTHR38567">
    <property type="entry name" value="DUF4291 DOMAIN-CONTAINING PROTEIN"/>
    <property type="match status" value="1"/>
</dbReference>
<evidence type="ECO:0008006" key="3">
    <source>
        <dbReference type="Google" id="ProtNLM"/>
    </source>
</evidence>
<organism evidence="1 2">
    <name type="scientific">Anaeramoeba flamelloides</name>
    <dbReference type="NCBI Taxonomy" id="1746091"/>
    <lineage>
        <taxon>Eukaryota</taxon>
        <taxon>Metamonada</taxon>
        <taxon>Anaeramoebidae</taxon>
        <taxon>Anaeramoeba</taxon>
    </lineage>
</organism>
<dbReference type="InterPro" id="IPR025633">
    <property type="entry name" value="DUF4291"/>
</dbReference>
<dbReference type="EMBL" id="JANTQA010000070">
    <property type="protein sequence ID" value="KAJ3426457.1"/>
    <property type="molecule type" value="Genomic_DNA"/>
</dbReference>
<reference evidence="1" key="1">
    <citation type="submission" date="2022-08" db="EMBL/GenBank/DDBJ databases">
        <title>Novel sulphate-reducing endosymbionts in the free-living metamonad Anaeramoeba.</title>
        <authorList>
            <person name="Jerlstrom-Hultqvist J."/>
            <person name="Cepicka I."/>
            <person name="Gallot-Lavallee L."/>
            <person name="Salas-Leiva D."/>
            <person name="Curtis B.A."/>
            <person name="Zahonova K."/>
            <person name="Pipaliya S."/>
            <person name="Dacks J."/>
            <person name="Roger A.J."/>
        </authorList>
    </citation>
    <scope>NUCLEOTIDE SEQUENCE</scope>
    <source>
        <strain evidence="1">Busselton2</strain>
    </source>
</reference>
<comment type="caution">
    <text evidence="1">The sequence shown here is derived from an EMBL/GenBank/DDBJ whole genome shotgun (WGS) entry which is preliminary data.</text>
</comment>
<evidence type="ECO:0000313" key="1">
    <source>
        <dbReference type="EMBL" id="KAJ3426457.1"/>
    </source>
</evidence>
<dbReference type="PANTHER" id="PTHR38567:SF1">
    <property type="entry name" value="DUF4291 DOMAIN-CONTAINING PROTEIN"/>
    <property type="match status" value="1"/>
</dbReference>
<name>A0AAV7YD01_9EUKA</name>
<evidence type="ECO:0000313" key="2">
    <source>
        <dbReference type="Proteomes" id="UP001146793"/>
    </source>
</evidence>
<gene>
    <name evidence="1" type="ORF">M0812_28913</name>
</gene>
<dbReference type="AlphaFoldDB" id="A0AAV7YD01"/>
<dbReference type="Proteomes" id="UP001146793">
    <property type="component" value="Unassembled WGS sequence"/>
</dbReference>
<dbReference type="Pfam" id="PF14124">
    <property type="entry name" value="DUF4291"/>
    <property type="match status" value="1"/>
</dbReference>
<protein>
    <recommendedName>
        <fullName evidence="3">DUF4291 domain-containing protein</fullName>
    </recommendedName>
</protein>
<proteinExistence type="predicted"/>
<accession>A0AAV7YD01</accession>